<dbReference type="EMBL" id="HBUF01252337">
    <property type="protein sequence ID" value="CAG6680490.1"/>
    <property type="molecule type" value="Transcribed_RNA"/>
</dbReference>
<dbReference type="EMBL" id="HBUF01000205">
    <property type="protein sequence ID" value="CAG6605658.1"/>
    <property type="molecule type" value="Transcribed_RNA"/>
</dbReference>
<dbReference type="EMBL" id="HBUF01546384">
    <property type="protein sequence ID" value="CAG6757146.1"/>
    <property type="molecule type" value="Transcribed_RNA"/>
</dbReference>
<sequence length="138" mass="16326">MSPKRNGALIPTAVTPPRGHPSQMLRLKVCPIVKRFPLAQQVVNQSQWCRKWNWEAVSRSLRNQLTHRNQFHRRNRIRVEKEAYSNPAPHPVVKPRNVSRCTSTSGWMRSKTLWLGIRISLTLRLERGWKQSRQWTRQ</sequence>
<dbReference type="EMBL" id="HBUF01346507">
    <property type="protein sequence ID" value="CAG6709893.1"/>
    <property type="molecule type" value="Transcribed_RNA"/>
</dbReference>
<evidence type="ECO:0000313" key="1">
    <source>
        <dbReference type="EMBL" id="CAG6680484.1"/>
    </source>
</evidence>
<proteinExistence type="predicted"/>
<dbReference type="EMBL" id="HBUF01346509">
    <property type="protein sequence ID" value="CAG6709901.1"/>
    <property type="molecule type" value="Transcribed_RNA"/>
</dbReference>
<dbReference type="EMBL" id="HBUF01546386">
    <property type="protein sequence ID" value="CAG6757150.1"/>
    <property type="molecule type" value="Transcribed_RNA"/>
</dbReference>
<dbReference type="EMBL" id="HBUF01346508">
    <property type="protein sequence ID" value="CAG6709897.1"/>
    <property type="molecule type" value="Transcribed_RNA"/>
</dbReference>
<name>A0A8D8T2X1_9HEMI</name>
<organism evidence="1">
    <name type="scientific">Cacopsylla melanoneura</name>
    <dbReference type="NCBI Taxonomy" id="428564"/>
    <lineage>
        <taxon>Eukaryota</taxon>
        <taxon>Metazoa</taxon>
        <taxon>Ecdysozoa</taxon>
        <taxon>Arthropoda</taxon>
        <taxon>Hexapoda</taxon>
        <taxon>Insecta</taxon>
        <taxon>Pterygota</taxon>
        <taxon>Neoptera</taxon>
        <taxon>Paraneoptera</taxon>
        <taxon>Hemiptera</taxon>
        <taxon>Sternorrhyncha</taxon>
        <taxon>Psylloidea</taxon>
        <taxon>Psyllidae</taxon>
        <taxon>Psyllinae</taxon>
        <taxon>Cacopsylla</taxon>
    </lineage>
</organism>
<dbReference type="EMBL" id="HBUF01252336">
    <property type="protein sequence ID" value="CAG6680487.1"/>
    <property type="molecule type" value="Transcribed_RNA"/>
</dbReference>
<accession>A0A8D8T2X1</accession>
<dbReference type="EMBL" id="HBUF01252335">
    <property type="protein sequence ID" value="CAG6680484.1"/>
    <property type="molecule type" value="Transcribed_RNA"/>
</dbReference>
<dbReference type="AlphaFoldDB" id="A0A8D8T2X1"/>
<protein>
    <submittedName>
        <fullName evidence="1">Uncharacterized protein</fullName>
    </submittedName>
</protein>
<reference evidence="1" key="1">
    <citation type="submission" date="2021-05" db="EMBL/GenBank/DDBJ databases">
        <authorList>
            <person name="Alioto T."/>
            <person name="Alioto T."/>
            <person name="Gomez Garrido J."/>
        </authorList>
    </citation>
    <scope>NUCLEOTIDE SEQUENCE</scope>
</reference>